<gene>
    <name evidence="1" type="ORF">FKW44_010304</name>
</gene>
<keyword evidence="2" id="KW-1185">Reference proteome</keyword>
<evidence type="ECO:0000313" key="1">
    <source>
        <dbReference type="EMBL" id="QQP49584.1"/>
    </source>
</evidence>
<protein>
    <submittedName>
        <fullName evidence="1">Uncharacterized protein</fullName>
    </submittedName>
</protein>
<sequence>MAALGMPVRLTTDGGPQFRVKRSRSSAAGGASCMILHRPIITSPMVILRQRSSR</sequence>
<reference evidence="2" key="1">
    <citation type="submission" date="2021-01" db="EMBL/GenBank/DDBJ databases">
        <title>Caligus Genome Assembly.</title>
        <authorList>
            <person name="Gallardo-Escarate C."/>
        </authorList>
    </citation>
    <scope>NUCLEOTIDE SEQUENCE [LARGE SCALE GENOMIC DNA]</scope>
</reference>
<organism evidence="1 2">
    <name type="scientific">Caligus rogercresseyi</name>
    <name type="common">Sea louse</name>
    <dbReference type="NCBI Taxonomy" id="217165"/>
    <lineage>
        <taxon>Eukaryota</taxon>
        <taxon>Metazoa</taxon>
        <taxon>Ecdysozoa</taxon>
        <taxon>Arthropoda</taxon>
        <taxon>Crustacea</taxon>
        <taxon>Multicrustacea</taxon>
        <taxon>Hexanauplia</taxon>
        <taxon>Copepoda</taxon>
        <taxon>Siphonostomatoida</taxon>
        <taxon>Caligidae</taxon>
        <taxon>Caligus</taxon>
    </lineage>
</organism>
<dbReference type="EMBL" id="CP045895">
    <property type="protein sequence ID" value="QQP49584.1"/>
    <property type="molecule type" value="Genomic_DNA"/>
</dbReference>
<dbReference type="Proteomes" id="UP000595437">
    <property type="component" value="Chromosome 6"/>
</dbReference>
<accession>A0A7T8K828</accession>
<dbReference type="AlphaFoldDB" id="A0A7T8K828"/>
<evidence type="ECO:0000313" key="2">
    <source>
        <dbReference type="Proteomes" id="UP000595437"/>
    </source>
</evidence>
<proteinExistence type="predicted"/>
<name>A0A7T8K828_CALRO</name>